<dbReference type="PANTHER" id="PTHR36245">
    <property type="entry name" value="GLYCINE-RICH PROTEIN DOT1-LIKE"/>
    <property type="match status" value="1"/>
</dbReference>
<feature type="region of interest" description="Disordered" evidence="1">
    <location>
        <begin position="87"/>
        <end position="110"/>
    </location>
</feature>
<organism evidence="3 4">
    <name type="scientific">Camelina sativa</name>
    <name type="common">False flax</name>
    <name type="synonym">Myagrum sativum</name>
    <dbReference type="NCBI Taxonomy" id="90675"/>
    <lineage>
        <taxon>Eukaryota</taxon>
        <taxon>Viridiplantae</taxon>
        <taxon>Streptophyta</taxon>
        <taxon>Embryophyta</taxon>
        <taxon>Tracheophyta</taxon>
        <taxon>Spermatophyta</taxon>
        <taxon>Magnoliopsida</taxon>
        <taxon>eudicotyledons</taxon>
        <taxon>Gunneridae</taxon>
        <taxon>Pentapetalae</taxon>
        <taxon>rosids</taxon>
        <taxon>malvids</taxon>
        <taxon>Brassicales</taxon>
        <taxon>Brassicaceae</taxon>
        <taxon>Camelineae</taxon>
        <taxon>Camelina</taxon>
    </lineage>
</organism>
<reference evidence="3" key="1">
    <citation type="journal article" date="2014" name="Nat. Commun.">
        <title>The emerging biofuel crop Camelina sativa retains a highly undifferentiated hexaploid genome structure.</title>
        <authorList>
            <person name="Kagale S."/>
            <person name="Koh C."/>
            <person name="Nixon J."/>
            <person name="Bollina V."/>
            <person name="Clarke W.E."/>
            <person name="Tuteja R."/>
            <person name="Spillane C."/>
            <person name="Robinson S.J."/>
            <person name="Links M.G."/>
            <person name="Clarke C."/>
            <person name="Higgins E.E."/>
            <person name="Huebert T."/>
            <person name="Sharpe A.G."/>
            <person name="Parkin I.A."/>
        </authorList>
    </citation>
    <scope>NUCLEOTIDE SEQUENCE [LARGE SCALE GENOMIC DNA]</scope>
    <source>
        <strain evidence="3">cv. DH55</strain>
    </source>
</reference>
<dbReference type="RefSeq" id="XP_010463948.1">
    <property type="nucleotide sequence ID" value="XM_010465646.2"/>
</dbReference>
<gene>
    <name evidence="4" type="primary">LOC104744572</name>
</gene>
<evidence type="ECO:0000256" key="2">
    <source>
        <dbReference type="SAM" id="SignalP"/>
    </source>
</evidence>
<evidence type="ECO:0000256" key="1">
    <source>
        <dbReference type="SAM" id="MobiDB-lite"/>
    </source>
</evidence>
<feature type="signal peptide" evidence="2">
    <location>
        <begin position="1"/>
        <end position="21"/>
    </location>
</feature>
<keyword evidence="2" id="KW-0732">Signal</keyword>
<evidence type="ECO:0000313" key="4">
    <source>
        <dbReference type="RefSeq" id="XP_010463948.1"/>
    </source>
</evidence>
<sequence length="156" mass="15516">MDLKKASLLLFFLIFLHLQHGFTLAFSRSVTTLASVDPNHDNSPVQGDVISRNLTELAVVVKKGGGGGGGGGGRGGGSFGGGGRSFGGGGRGFTGGSRGKGGGDRAIPGRGVGGGIRPIPIYGGGSHHGGHRSTGGRETASGWLGFFNLAGLVLVF</sequence>
<name>A0ABM0W0F2_CAMSA</name>
<dbReference type="Proteomes" id="UP000694864">
    <property type="component" value="Chromosome 15"/>
</dbReference>
<protein>
    <submittedName>
        <fullName evidence="4">Glycine-rich RNA-binding protein 10-like</fullName>
    </submittedName>
</protein>
<accession>A0ABM0W0F2</accession>
<feature type="compositionally biased region" description="Gly residues" evidence="1">
    <location>
        <begin position="87"/>
        <end position="100"/>
    </location>
</feature>
<proteinExistence type="predicted"/>
<keyword evidence="3" id="KW-1185">Reference proteome</keyword>
<evidence type="ECO:0000313" key="3">
    <source>
        <dbReference type="Proteomes" id="UP000694864"/>
    </source>
</evidence>
<feature type="chain" id="PRO_5045113727" evidence="2">
    <location>
        <begin position="22"/>
        <end position="156"/>
    </location>
</feature>
<dbReference type="PANTHER" id="PTHR36245:SF8">
    <property type="entry name" value="GLYCINE-RICH PROTEIN"/>
    <property type="match status" value="1"/>
</dbReference>
<reference evidence="4" key="2">
    <citation type="submission" date="2025-08" db="UniProtKB">
        <authorList>
            <consortium name="RefSeq"/>
        </authorList>
    </citation>
    <scope>IDENTIFICATION</scope>
    <source>
        <tissue evidence="4">Leaf</tissue>
    </source>
</reference>
<dbReference type="GeneID" id="104744572"/>